<evidence type="ECO:0000313" key="3">
    <source>
        <dbReference type="EMBL" id="CAD0005003.1"/>
    </source>
</evidence>
<keyword evidence="1" id="KW-0472">Membrane</keyword>
<evidence type="ECO:0000256" key="1">
    <source>
        <dbReference type="SAM" id="Phobius"/>
    </source>
</evidence>
<dbReference type="AlphaFoldDB" id="A0A6V6YZU6"/>
<keyword evidence="1" id="KW-1133">Transmembrane helix</keyword>
<reference evidence="3 4" key="1">
    <citation type="submission" date="2020-06" db="EMBL/GenBank/DDBJ databases">
        <authorList>
            <person name="Criscuolo A."/>
        </authorList>
    </citation>
    <scope>NUCLEOTIDE SEQUENCE [LARGE SCALE GENOMIC DNA]</scope>
    <source>
        <strain evidence="4">CIP 111411</strain>
    </source>
</reference>
<name>A0A6V6YZU6_9FLAO</name>
<comment type="caution">
    <text evidence="3">The sequence shown here is derived from an EMBL/GenBank/DDBJ whole genome shotgun (WGS) entry which is preliminary data.</text>
</comment>
<accession>A0A6V6YZU6</accession>
<keyword evidence="1" id="KW-0812">Transmembrane</keyword>
<dbReference type="Pfam" id="PF09851">
    <property type="entry name" value="SHOCT"/>
    <property type="match status" value="1"/>
</dbReference>
<dbReference type="RefSeq" id="WP_078225900.1">
    <property type="nucleotide sequence ID" value="NZ_CAIJDP010000069.1"/>
</dbReference>
<feature type="transmembrane region" description="Helical" evidence="1">
    <location>
        <begin position="79"/>
        <end position="101"/>
    </location>
</feature>
<feature type="domain" description="SHOCT" evidence="2">
    <location>
        <begin position="170"/>
        <end position="195"/>
    </location>
</feature>
<sequence>MGFLDSLKDSLKYPRFSEKYEMGFPDISRGDKPVIIQFRENEVEFKILTGFTSVKKIIKPDDIIEVGLNQESYRSAGKAATGAIIGGILTGGIGLLAGAAIGGKRRKENHLTLIVNNNGNECDISIKQSKNIPNLYSELKRLLNKQTTKPILKELESSDNETKSNLANDLEKLHNLLEKGILTQEEFNEQKRRMLE</sequence>
<keyword evidence="4" id="KW-1185">Reference proteome</keyword>
<organism evidence="3 4">
    <name type="scientific">Flavobacterium salmonis</name>
    <dbReference type="NCBI Taxonomy" id="2654844"/>
    <lineage>
        <taxon>Bacteria</taxon>
        <taxon>Pseudomonadati</taxon>
        <taxon>Bacteroidota</taxon>
        <taxon>Flavobacteriia</taxon>
        <taxon>Flavobacteriales</taxon>
        <taxon>Flavobacteriaceae</taxon>
        <taxon>Flavobacterium</taxon>
    </lineage>
</organism>
<evidence type="ECO:0000313" key="4">
    <source>
        <dbReference type="Proteomes" id="UP000530060"/>
    </source>
</evidence>
<dbReference type="EMBL" id="CAIJDP010000069">
    <property type="protein sequence ID" value="CAD0005003.1"/>
    <property type="molecule type" value="Genomic_DNA"/>
</dbReference>
<dbReference type="Proteomes" id="UP000530060">
    <property type="component" value="Unassembled WGS sequence"/>
</dbReference>
<gene>
    <name evidence="3" type="ORF">FLAT13_02512</name>
</gene>
<evidence type="ECO:0000259" key="2">
    <source>
        <dbReference type="Pfam" id="PF09851"/>
    </source>
</evidence>
<dbReference type="InterPro" id="IPR018649">
    <property type="entry name" value="SHOCT"/>
</dbReference>
<proteinExistence type="predicted"/>
<protein>
    <recommendedName>
        <fullName evidence="2">SHOCT domain-containing protein</fullName>
    </recommendedName>
</protein>